<dbReference type="GO" id="GO:0008168">
    <property type="term" value="F:methyltransferase activity"/>
    <property type="evidence" value="ECO:0007669"/>
    <property type="project" value="TreeGrafter"/>
</dbReference>
<sequence length="276" mass="31052">MKAELLYSKLKSNESKYAEASINALFQPEEPPKPFVAPIRDAAIAPENLFEVFIEINGRFYFNDSESNNYLPCDSKEERRSHRALQVNKIIWGCLQSSPVTEQLSFGASVLDVGCGVGIWATNTATNYPLSTFIGIDIAPVFPKTSLPNVAFLKCDVLDGLPFPDCTFDFVRQALLVICIDWQKWTKRTLRELIRVTKPGGYIEIMDLDAEIMQPGPIGRMFEKFRHSHVETSGIKTVSSAAMVKTFSELKDEVVIEKFEQKTRPYGRWAGKLGEA</sequence>
<dbReference type="Pfam" id="PF13649">
    <property type="entry name" value="Methyltransf_25"/>
    <property type="match status" value="1"/>
</dbReference>
<protein>
    <submittedName>
        <fullName evidence="2">9621_t:CDS:1</fullName>
    </submittedName>
</protein>
<evidence type="ECO:0000313" key="2">
    <source>
        <dbReference type="EMBL" id="CAG8523425.1"/>
    </source>
</evidence>
<dbReference type="Proteomes" id="UP000789572">
    <property type="component" value="Unassembled WGS sequence"/>
</dbReference>
<proteinExistence type="predicted"/>
<dbReference type="PANTHER" id="PTHR43591:SF24">
    <property type="entry name" value="2-METHOXY-6-POLYPRENYL-1,4-BENZOQUINOL METHYLASE, MITOCHONDRIAL"/>
    <property type="match status" value="1"/>
</dbReference>
<dbReference type="OrthoDB" id="506498at2759"/>
<reference evidence="2" key="1">
    <citation type="submission" date="2021-06" db="EMBL/GenBank/DDBJ databases">
        <authorList>
            <person name="Kallberg Y."/>
            <person name="Tangrot J."/>
            <person name="Rosling A."/>
        </authorList>
    </citation>
    <scope>NUCLEOTIDE SEQUENCE</scope>
    <source>
        <strain evidence="2">IA702</strain>
    </source>
</reference>
<organism evidence="2 3">
    <name type="scientific">Paraglomus occultum</name>
    <dbReference type="NCBI Taxonomy" id="144539"/>
    <lineage>
        <taxon>Eukaryota</taxon>
        <taxon>Fungi</taxon>
        <taxon>Fungi incertae sedis</taxon>
        <taxon>Mucoromycota</taxon>
        <taxon>Glomeromycotina</taxon>
        <taxon>Glomeromycetes</taxon>
        <taxon>Paraglomerales</taxon>
        <taxon>Paraglomeraceae</taxon>
        <taxon>Paraglomus</taxon>
    </lineage>
</organism>
<dbReference type="EMBL" id="CAJVPJ010000426">
    <property type="protein sequence ID" value="CAG8523425.1"/>
    <property type="molecule type" value="Genomic_DNA"/>
</dbReference>
<dbReference type="Gene3D" id="3.40.50.150">
    <property type="entry name" value="Vaccinia Virus protein VP39"/>
    <property type="match status" value="1"/>
</dbReference>
<dbReference type="SUPFAM" id="SSF53335">
    <property type="entry name" value="S-adenosyl-L-methionine-dependent methyltransferases"/>
    <property type="match status" value="1"/>
</dbReference>
<evidence type="ECO:0000313" key="3">
    <source>
        <dbReference type="Proteomes" id="UP000789572"/>
    </source>
</evidence>
<accession>A0A9N9FBY8</accession>
<dbReference type="CDD" id="cd02440">
    <property type="entry name" value="AdoMet_MTases"/>
    <property type="match status" value="1"/>
</dbReference>
<dbReference type="PANTHER" id="PTHR43591">
    <property type="entry name" value="METHYLTRANSFERASE"/>
    <property type="match status" value="1"/>
</dbReference>
<dbReference type="AlphaFoldDB" id="A0A9N9FBY8"/>
<gene>
    <name evidence="2" type="ORF">POCULU_LOCUS3695</name>
</gene>
<dbReference type="InterPro" id="IPR041698">
    <property type="entry name" value="Methyltransf_25"/>
</dbReference>
<evidence type="ECO:0000259" key="1">
    <source>
        <dbReference type="Pfam" id="PF13649"/>
    </source>
</evidence>
<feature type="non-terminal residue" evidence="2">
    <location>
        <position position="276"/>
    </location>
</feature>
<name>A0A9N9FBY8_9GLOM</name>
<dbReference type="InterPro" id="IPR029063">
    <property type="entry name" value="SAM-dependent_MTases_sf"/>
</dbReference>
<feature type="domain" description="Methyltransferase" evidence="1">
    <location>
        <begin position="110"/>
        <end position="201"/>
    </location>
</feature>
<keyword evidence="3" id="KW-1185">Reference proteome</keyword>
<comment type="caution">
    <text evidence="2">The sequence shown here is derived from an EMBL/GenBank/DDBJ whole genome shotgun (WGS) entry which is preliminary data.</text>
</comment>